<comment type="caution">
    <text evidence="2">The sequence shown here is derived from an EMBL/GenBank/DDBJ whole genome shotgun (WGS) entry which is preliminary data.</text>
</comment>
<evidence type="ECO:0000313" key="3">
    <source>
        <dbReference type="Proteomes" id="UP000267978"/>
    </source>
</evidence>
<organism evidence="2 3">
    <name type="scientific">Pseudomonas syringae pv. lapsa</name>
    <dbReference type="NCBI Taxonomy" id="199201"/>
    <lineage>
        <taxon>Bacteria</taxon>
        <taxon>Pseudomonadati</taxon>
        <taxon>Pseudomonadota</taxon>
        <taxon>Gammaproteobacteria</taxon>
        <taxon>Pseudomonadales</taxon>
        <taxon>Pseudomonadaceae</taxon>
        <taxon>Pseudomonas</taxon>
        <taxon>Pseudomonas syringae</taxon>
    </lineage>
</organism>
<dbReference type="InterPro" id="IPR011335">
    <property type="entry name" value="Restrct_endonuc-II-like"/>
</dbReference>
<dbReference type="Proteomes" id="UP000267978">
    <property type="component" value="Unassembled WGS sequence"/>
</dbReference>
<dbReference type="InterPro" id="IPR019080">
    <property type="entry name" value="YqaJ_viral_recombinase"/>
</dbReference>
<evidence type="ECO:0000259" key="1">
    <source>
        <dbReference type="Pfam" id="PF09588"/>
    </source>
</evidence>
<reference evidence="2 3" key="1">
    <citation type="submission" date="2018-08" db="EMBL/GenBank/DDBJ databases">
        <title>Recombination of ecologically and evolutionarily significant loci maintains genetic cohesion in the Pseudomonas syringae species complex.</title>
        <authorList>
            <person name="Dillon M."/>
            <person name="Thakur S."/>
            <person name="Almeida R.N.D."/>
            <person name="Weir B.S."/>
            <person name="Guttman D.S."/>
        </authorList>
    </citation>
    <scope>NUCLEOTIDE SEQUENCE [LARGE SCALE GENOMIC DNA]</scope>
    <source>
        <strain evidence="2 3">ICMP 3946</strain>
    </source>
</reference>
<gene>
    <name evidence="2" type="ORF">ALQ98_00234</name>
</gene>
<dbReference type="PANTHER" id="PTHR46609:SF6">
    <property type="entry name" value="EXONUCLEASE, PHAGE-TYPE_RECB, C-TERMINAL DOMAIN-CONTAINING PROTEIN-RELATED"/>
    <property type="match status" value="1"/>
</dbReference>
<dbReference type="EMBL" id="RBNO01000070">
    <property type="protein sequence ID" value="RML25213.1"/>
    <property type="molecule type" value="Genomic_DNA"/>
</dbReference>
<feature type="domain" description="YqaJ viral recombinase" evidence="1">
    <location>
        <begin position="41"/>
        <end position="184"/>
    </location>
</feature>
<accession>A0AB74A4G1</accession>
<dbReference type="Pfam" id="PF09588">
    <property type="entry name" value="YqaJ"/>
    <property type="match status" value="1"/>
</dbReference>
<dbReference type="Gene3D" id="3.90.320.10">
    <property type="match status" value="1"/>
</dbReference>
<dbReference type="NCBIfam" id="TIGR03033">
    <property type="entry name" value="phage_rel_nuc"/>
    <property type="match status" value="1"/>
</dbReference>
<protein>
    <recommendedName>
        <fullName evidence="1">YqaJ viral recombinase domain-containing protein</fullName>
    </recommendedName>
</protein>
<dbReference type="PANTHER" id="PTHR46609">
    <property type="entry name" value="EXONUCLEASE, PHAGE-TYPE/RECB, C-TERMINAL DOMAIN-CONTAINING PROTEIN"/>
    <property type="match status" value="1"/>
</dbReference>
<sequence length="346" mass="39181">MLIGRFYFHKVNAMKATSLSRASKPRPALRLISTKELPREDWLMVRKQGIGSSDAGAAVGLNPYKTQLELWLEKTGRDTTLPKADPHDEESPMYWGNVLEPIVAWHYSKRTSKRVRRINAVLQHPNPELSWMLANIDREVIGADDVQILECKTAGINGARLWKEGVPEYVQLQVMHQLAVTGKQAADVAVLLGGQTLEIHRIERDEQMIARLIELERKFWHYVETDTPPPADGSASAEMALRALYPEDNGQTADFSGRAGLAAAYLELKAVRQSISEKETREAQLKQMLQQAMGDATRAEFSHGFISWKKSKDSNVLDVERMLKDKPYLQVRYTKLKEGSRRFLVS</sequence>
<dbReference type="AlphaFoldDB" id="A0AB74A4G1"/>
<dbReference type="InterPro" id="IPR017482">
    <property type="entry name" value="Lambda-type_endonuclease"/>
</dbReference>
<name>A0AB74A4G1_PSESX</name>
<evidence type="ECO:0000313" key="2">
    <source>
        <dbReference type="EMBL" id="RML25213.1"/>
    </source>
</evidence>
<dbReference type="InterPro" id="IPR051703">
    <property type="entry name" value="NF-kappa-B_Signaling_Reg"/>
</dbReference>
<dbReference type="InterPro" id="IPR011604">
    <property type="entry name" value="PDDEXK-like_dom_sf"/>
</dbReference>
<proteinExistence type="predicted"/>
<dbReference type="SUPFAM" id="SSF52980">
    <property type="entry name" value="Restriction endonuclease-like"/>
    <property type="match status" value="1"/>
</dbReference>